<dbReference type="AlphaFoldDB" id="A0A5C6RUW0"/>
<gene>
    <name evidence="1" type="ORF">FRY74_06135</name>
</gene>
<dbReference type="RefSeq" id="WP_147099645.1">
    <property type="nucleotide sequence ID" value="NZ_VOOS01000002.1"/>
</dbReference>
<protein>
    <submittedName>
        <fullName evidence="1">Uncharacterized protein</fullName>
    </submittedName>
</protein>
<accession>A0A5C6RUW0</accession>
<proteinExistence type="predicted"/>
<sequence length="229" mass="27430">MDRVIRKYYKDENGRPLFCIIVNVLTELSNDEVEFNYYPSIHFSFPFFDYYKYEEIKKVTERIENLLFENPYEVIDDELSELATSIKNEEDLSLLYFPDFLITKDNMVCWSTFNSFLNGYEGQYKFDQFAYNLSNRIGDASLCSNTTNQYLFNVLKYLLLNPISPYKLVESNIKYFMNYLPGNYQDMVLDNFQLDLSCFEIVYELENDSRIYLLRNNNNEPIMFCNVKK</sequence>
<dbReference type="EMBL" id="VOOS01000002">
    <property type="protein sequence ID" value="TXB66148.1"/>
    <property type="molecule type" value="Genomic_DNA"/>
</dbReference>
<organism evidence="1 2">
    <name type="scientific">Vicingus serpentipes</name>
    <dbReference type="NCBI Taxonomy" id="1926625"/>
    <lineage>
        <taxon>Bacteria</taxon>
        <taxon>Pseudomonadati</taxon>
        <taxon>Bacteroidota</taxon>
        <taxon>Flavobacteriia</taxon>
        <taxon>Flavobacteriales</taxon>
        <taxon>Vicingaceae</taxon>
        <taxon>Vicingus</taxon>
    </lineage>
</organism>
<dbReference type="Proteomes" id="UP000321721">
    <property type="component" value="Unassembled WGS sequence"/>
</dbReference>
<comment type="caution">
    <text evidence="1">The sequence shown here is derived from an EMBL/GenBank/DDBJ whole genome shotgun (WGS) entry which is preliminary data.</text>
</comment>
<evidence type="ECO:0000313" key="1">
    <source>
        <dbReference type="EMBL" id="TXB66148.1"/>
    </source>
</evidence>
<keyword evidence="2" id="KW-1185">Reference proteome</keyword>
<reference evidence="1 2" key="1">
    <citation type="submission" date="2019-08" db="EMBL/GenBank/DDBJ databases">
        <title>Genome of Vicingus serpentipes NCIMB 15042.</title>
        <authorList>
            <person name="Bowman J.P."/>
        </authorList>
    </citation>
    <scope>NUCLEOTIDE SEQUENCE [LARGE SCALE GENOMIC DNA]</scope>
    <source>
        <strain evidence="1 2">NCIMB 15042</strain>
    </source>
</reference>
<evidence type="ECO:0000313" key="2">
    <source>
        <dbReference type="Proteomes" id="UP000321721"/>
    </source>
</evidence>
<name>A0A5C6RUW0_9FLAO</name>